<dbReference type="FunFam" id="1.10.357.140:FF:000002">
    <property type="entry name" value="4-hydroxybenzoate octaprenyltransferase"/>
    <property type="match status" value="1"/>
</dbReference>
<comment type="cofactor">
    <cofactor evidence="1 12">
        <name>Mg(2+)</name>
        <dbReference type="ChEBI" id="CHEBI:18420"/>
    </cofactor>
</comment>
<feature type="transmembrane region" description="Helical" evidence="12">
    <location>
        <begin position="357"/>
        <end position="378"/>
    </location>
</feature>
<dbReference type="NCBIfam" id="TIGR01474">
    <property type="entry name" value="ubiA_proteo"/>
    <property type="match status" value="1"/>
</dbReference>
<dbReference type="EC" id="2.5.1.39" evidence="12 13"/>
<evidence type="ECO:0000313" key="16">
    <source>
        <dbReference type="Proteomes" id="UP000298681"/>
    </source>
</evidence>
<keyword evidence="5 12" id="KW-0997">Cell inner membrane</keyword>
<keyword evidence="4 12" id="KW-1003">Cell membrane</keyword>
<dbReference type="PANTHER" id="PTHR11048:SF28">
    <property type="entry name" value="4-HYDROXYBENZOATE POLYPRENYLTRANSFERASE, MITOCHONDRIAL"/>
    <property type="match status" value="1"/>
</dbReference>
<dbReference type="InterPro" id="IPR039653">
    <property type="entry name" value="Prenyltransferase"/>
</dbReference>
<evidence type="ECO:0000256" key="3">
    <source>
        <dbReference type="ARBA" id="ARBA00005985"/>
    </source>
</evidence>
<comment type="pathway">
    <text evidence="12">Cofactor biosynthesis; ubiquinone biosynthesis.</text>
</comment>
<keyword evidence="8 12" id="KW-0812">Transmembrane</keyword>
<feature type="region of interest" description="Disordered" evidence="14">
    <location>
        <begin position="86"/>
        <end position="132"/>
    </location>
</feature>
<dbReference type="Gene3D" id="1.20.120.1780">
    <property type="entry name" value="UbiA prenyltransferase"/>
    <property type="match status" value="1"/>
</dbReference>
<evidence type="ECO:0000313" key="15">
    <source>
        <dbReference type="EMBL" id="TKS55130.1"/>
    </source>
</evidence>
<evidence type="ECO:0000256" key="8">
    <source>
        <dbReference type="ARBA" id="ARBA00022692"/>
    </source>
</evidence>
<dbReference type="UniPathway" id="UPA00232"/>
<name>A0A4Z1R6Q1_9GAMM</name>
<dbReference type="CDD" id="cd13959">
    <property type="entry name" value="PT_UbiA_COQ2"/>
    <property type="match status" value="1"/>
</dbReference>
<keyword evidence="6 12" id="KW-0808">Transferase</keyword>
<keyword evidence="9 12" id="KW-0460">Magnesium</keyword>
<evidence type="ECO:0000256" key="5">
    <source>
        <dbReference type="ARBA" id="ARBA00022519"/>
    </source>
</evidence>
<dbReference type="PROSITE" id="PS00943">
    <property type="entry name" value="UBIA"/>
    <property type="match status" value="1"/>
</dbReference>
<dbReference type="GO" id="GO:0006744">
    <property type="term" value="P:ubiquinone biosynthetic process"/>
    <property type="evidence" value="ECO:0007669"/>
    <property type="project" value="UniProtKB-UniRule"/>
</dbReference>
<dbReference type="AlphaFoldDB" id="A0A4Z1R6Q1"/>
<dbReference type="FunFam" id="1.20.120.1780:FF:000001">
    <property type="entry name" value="4-hydroxybenzoate octaprenyltransferase"/>
    <property type="match status" value="1"/>
</dbReference>
<protein>
    <recommendedName>
        <fullName evidence="12 13">4-hydroxybenzoate octaprenyltransferase</fullName>
        <ecNumber evidence="12 13">2.5.1.39</ecNumber>
    </recommendedName>
    <alternativeName>
        <fullName evidence="12">4-HB polyprenyltransferase</fullName>
    </alternativeName>
</protein>
<feature type="transmembrane region" description="Helical" evidence="12">
    <location>
        <begin position="426"/>
        <end position="446"/>
    </location>
</feature>
<gene>
    <name evidence="12" type="primary">ubiA</name>
    <name evidence="15" type="ORF">E4582_10400</name>
</gene>
<evidence type="ECO:0000256" key="12">
    <source>
        <dbReference type="HAMAP-Rule" id="MF_01635"/>
    </source>
</evidence>
<evidence type="ECO:0000256" key="4">
    <source>
        <dbReference type="ARBA" id="ARBA00022475"/>
    </source>
</evidence>
<comment type="catalytic activity">
    <reaction evidence="12">
        <text>all-trans-octaprenyl diphosphate + 4-hydroxybenzoate = 4-hydroxy-3-(all-trans-octaprenyl)benzoate + diphosphate</text>
        <dbReference type="Rhea" id="RHEA:27782"/>
        <dbReference type="ChEBI" id="CHEBI:1617"/>
        <dbReference type="ChEBI" id="CHEBI:17879"/>
        <dbReference type="ChEBI" id="CHEBI:33019"/>
        <dbReference type="ChEBI" id="CHEBI:57711"/>
        <dbReference type="EC" id="2.5.1.39"/>
    </reaction>
</comment>
<feature type="transmembrane region" description="Helical" evidence="12">
    <location>
        <begin position="458"/>
        <end position="478"/>
    </location>
</feature>
<evidence type="ECO:0000256" key="9">
    <source>
        <dbReference type="ARBA" id="ARBA00022842"/>
    </source>
</evidence>
<comment type="similarity">
    <text evidence="3 12">Belongs to the UbiA prenyltransferase family.</text>
</comment>
<dbReference type="Proteomes" id="UP000298681">
    <property type="component" value="Unassembled WGS sequence"/>
</dbReference>
<keyword evidence="7 12" id="KW-0831">Ubiquinone biosynthesis</keyword>
<dbReference type="Gene3D" id="1.10.357.140">
    <property type="entry name" value="UbiA prenyltransferase"/>
    <property type="match status" value="1"/>
</dbReference>
<comment type="function">
    <text evidence="12">Catalyzes the prenylation of para-hydroxybenzoate (PHB) with an all-trans polyprenyl group. Mediates the second step in the final reaction sequence of ubiquinone-8 (UQ-8) biosynthesis, which is the condensation of the polyisoprenoid side chain with PHB, generating the first membrane-bound Q intermediate 3-octaprenyl-4-hydroxybenzoate.</text>
</comment>
<evidence type="ECO:0000256" key="13">
    <source>
        <dbReference type="NCBIfam" id="TIGR01474"/>
    </source>
</evidence>
<dbReference type="InterPro" id="IPR044878">
    <property type="entry name" value="UbiA_sf"/>
</dbReference>
<evidence type="ECO:0000256" key="7">
    <source>
        <dbReference type="ARBA" id="ARBA00022688"/>
    </source>
</evidence>
<proteinExistence type="inferred from homology"/>
<keyword evidence="10 12" id="KW-1133">Transmembrane helix</keyword>
<evidence type="ECO:0000256" key="2">
    <source>
        <dbReference type="ARBA" id="ARBA00004141"/>
    </source>
</evidence>
<dbReference type="Pfam" id="PF01040">
    <property type="entry name" value="UbiA"/>
    <property type="match status" value="1"/>
</dbReference>
<dbReference type="PANTHER" id="PTHR11048">
    <property type="entry name" value="PRENYLTRANSFERASES"/>
    <property type="match status" value="1"/>
</dbReference>
<reference evidence="15 16" key="1">
    <citation type="submission" date="2019-01" db="EMBL/GenBank/DDBJ databases">
        <authorList>
            <person name="Zhang S."/>
        </authorList>
    </citation>
    <scope>NUCLEOTIDE SEQUENCE [LARGE SCALE GENOMIC DNA]</scope>
    <source>
        <strain evidence="15 16">1626</strain>
    </source>
</reference>
<comment type="caution">
    <text evidence="15">The sequence shown here is derived from an EMBL/GenBank/DDBJ whole genome shotgun (WGS) entry which is preliminary data.</text>
</comment>
<sequence length="479" mass="52338">MAGGEVVEHHGLHPVRRQPFRHVAADVAGAAADEYAAGHRAVLRAGRWPDAGPVDGYGIGGIPWRGTRVLGAGLCRRALAGWRERSPMAHGAHTTEDRGPEKRSAAGTTVTVAPGPGASNPPPRAVEGASTGRVRALHAAPTGASRHLPSRAKQGQCVRVAEVASVPSGPRSAGWPIMSAMHDYERHSPPAAPRWRERLRQYLVLMRADRPIGWLLLLWPTWWALWLAADGLPPLWILFVFTAGVWLTRGAGCVVNDYADRWLDPHVKRTRERPLVTGRVSGREAKLLFAGLMLVAFALVLTLNALTIALSFIGLLLAATYPYLKRHTHLPQVYLGLSFGWGIPMAFAAVQGSVPRVAWVLYAANILWTTAYDTWYAMVDRDDDIRIGSKSTAILFGELDLVIQGVLYALFFLGMALVGRQAALGVWYWAGLGVAVLLVVWEFVLVRHRDRDACFRAFLHNHWVGTAIFAGIAVDLALH</sequence>
<evidence type="ECO:0000256" key="14">
    <source>
        <dbReference type="SAM" id="MobiDB-lite"/>
    </source>
</evidence>
<dbReference type="GO" id="GO:0008412">
    <property type="term" value="F:4-hydroxybenzoate polyprenyltransferase activity"/>
    <property type="evidence" value="ECO:0007669"/>
    <property type="project" value="UniProtKB-UniRule"/>
</dbReference>
<evidence type="ECO:0000256" key="1">
    <source>
        <dbReference type="ARBA" id="ARBA00001946"/>
    </source>
</evidence>
<feature type="compositionally biased region" description="Basic and acidic residues" evidence="14">
    <location>
        <begin position="86"/>
        <end position="104"/>
    </location>
</feature>
<dbReference type="GO" id="GO:0005886">
    <property type="term" value="C:plasma membrane"/>
    <property type="evidence" value="ECO:0007669"/>
    <property type="project" value="UniProtKB-SubCell"/>
</dbReference>
<evidence type="ECO:0000256" key="11">
    <source>
        <dbReference type="ARBA" id="ARBA00023136"/>
    </source>
</evidence>
<evidence type="ECO:0000256" key="6">
    <source>
        <dbReference type="ARBA" id="ARBA00022679"/>
    </source>
</evidence>
<dbReference type="InterPro" id="IPR006370">
    <property type="entry name" value="HB_polyprenyltransferase-like"/>
</dbReference>
<keyword evidence="16" id="KW-1185">Reference proteome</keyword>
<comment type="subcellular location">
    <subcellularLocation>
        <location evidence="12">Cell inner membrane</location>
        <topology evidence="12">Multi-pass membrane protein</topology>
    </subcellularLocation>
    <subcellularLocation>
        <location evidence="2">Membrane</location>
        <topology evidence="2">Multi-pass membrane protein</topology>
    </subcellularLocation>
</comment>
<feature type="transmembrane region" description="Helical" evidence="12">
    <location>
        <begin position="333"/>
        <end position="351"/>
    </location>
</feature>
<dbReference type="InterPro" id="IPR030470">
    <property type="entry name" value="UbiA_prenylTrfase_CS"/>
</dbReference>
<dbReference type="HAMAP" id="MF_01635">
    <property type="entry name" value="UbiA"/>
    <property type="match status" value="1"/>
</dbReference>
<accession>A0A4Z1R6Q1</accession>
<dbReference type="InterPro" id="IPR000537">
    <property type="entry name" value="UbiA_prenyltransferase"/>
</dbReference>
<keyword evidence="11 12" id="KW-0472">Membrane</keyword>
<evidence type="ECO:0000256" key="10">
    <source>
        <dbReference type="ARBA" id="ARBA00022989"/>
    </source>
</evidence>
<feature type="transmembrane region" description="Helical" evidence="12">
    <location>
        <begin position="399"/>
        <end position="420"/>
    </location>
</feature>
<dbReference type="EMBL" id="SPUH01000001">
    <property type="protein sequence ID" value="TKS55130.1"/>
    <property type="molecule type" value="Genomic_DNA"/>
</dbReference>
<feature type="transmembrane region" description="Helical" evidence="12">
    <location>
        <begin position="305"/>
        <end position="324"/>
    </location>
</feature>
<organism evidence="15 16">
    <name type="scientific">Luteimonas yindakuii</name>
    <dbReference type="NCBI Taxonomy" id="2565782"/>
    <lineage>
        <taxon>Bacteria</taxon>
        <taxon>Pseudomonadati</taxon>
        <taxon>Pseudomonadota</taxon>
        <taxon>Gammaproteobacteria</taxon>
        <taxon>Lysobacterales</taxon>
        <taxon>Lysobacteraceae</taxon>
        <taxon>Luteimonas</taxon>
    </lineage>
</organism>